<feature type="domain" description="Histidine kinase/HSP90-like ATPase" evidence="2">
    <location>
        <begin position="39"/>
        <end position="136"/>
    </location>
</feature>
<organism evidence="3 4">
    <name type="scientific">Streptomyces coerulescens</name>
    <dbReference type="NCBI Taxonomy" id="29304"/>
    <lineage>
        <taxon>Bacteria</taxon>
        <taxon>Bacillati</taxon>
        <taxon>Actinomycetota</taxon>
        <taxon>Actinomycetes</taxon>
        <taxon>Kitasatosporales</taxon>
        <taxon>Streptomycetaceae</taxon>
        <taxon>Streptomyces</taxon>
    </lineage>
</organism>
<dbReference type="InterPro" id="IPR050267">
    <property type="entry name" value="Anti-sigma-factor_SerPK"/>
</dbReference>
<dbReference type="Proteomes" id="UP001596263">
    <property type="component" value="Unassembled WGS sequence"/>
</dbReference>
<comment type="caution">
    <text evidence="3">The sequence shown here is derived from an EMBL/GenBank/DDBJ whole genome shotgun (WGS) entry which is preliminary data.</text>
</comment>
<dbReference type="CDD" id="cd16936">
    <property type="entry name" value="HATPase_RsbW-like"/>
    <property type="match status" value="1"/>
</dbReference>
<keyword evidence="3" id="KW-0067">ATP-binding</keyword>
<dbReference type="PANTHER" id="PTHR35526:SF3">
    <property type="entry name" value="ANTI-SIGMA-F FACTOR RSBW"/>
    <property type="match status" value="1"/>
</dbReference>
<dbReference type="EMBL" id="JBHSKM010000005">
    <property type="protein sequence ID" value="MFC5214324.1"/>
    <property type="molecule type" value="Genomic_DNA"/>
</dbReference>
<evidence type="ECO:0000256" key="1">
    <source>
        <dbReference type="ARBA" id="ARBA00022527"/>
    </source>
</evidence>
<keyword evidence="1" id="KW-0808">Transferase</keyword>
<protein>
    <submittedName>
        <fullName evidence="3">ATP-binding protein</fullName>
    </submittedName>
</protein>
<accession>A0ABW0CEQ1</accession>
<keyword evidence="3" id="KW-0547">Nucleotide-binding</keyword>
<dbReference type="PANTHER" id="PTHR35526">
    <property type="entry name" value="ANTI-SIGMA-F FACTOR RSBW-RELATED"/>
    <property type="match status" value="1"/>
</dbReference>
<gene>
    <name evidence="3" type="ORF">ACFPQ9_10850</name>
</gene>
<evidence type="ECO:0000259" key="2">
    <source>
        <dbReference type="Pfam" id="PF13581"/>
    </source>
</evidence>
<dbReference type="RefSeq" id="WP_380850441.1">
    <property type="nucleotide sequence ID" value="NZ_JBHSKM010000005.1"/>
</dbReference>
<evidence type="ECO:0000313" key="4">
    <source>
        <dbReference type="Proteomes" id="UP001596263"/>
    </source>
</evidence>
<proteinExistence type="predicted"/>
<sequence length="144" mass="15458">MTTTALPQDPPELGVSYRMTAPRAATTPKIVRDWIALLLITFGHAEIADQAKLCASEAVTNAYHYTRGDRLTVEVSLGSTAVTVSVDDDRPGWLPSPRPPASLFAERGRGLALIRAHTTELRAVPNDAGTGKRVQFTLAYGEAA</sequence>
<keyword evidence="4" id="KW-1185">Reference proteome</keyword>
<evidence type="ECO:0000313" key="3">
    <source>
        <dbReference type="EMBL" id="MFC5214324.1"/>
    </source>
</evidence>
<dbReference type="InterPro" id="IPR003594">
    <property type="entry name" value="HATPase_dom"/>
</dbReference>
<reference evidence="4" key="1">
    <citation type="journal article" date="2019" name="Int. J. Syst. Evol. Microbiol.">
        <title>The Global Catalogue of Microorganisms (GCM) 10K type strain sequencing project: providing services to taxonomists for standard genome sequencing and annotation.</title>
        <authorList>
            <consortium name="The Broad Institute Genomics Platform"/>
            <consortium name="The Broad Institute Genome Sequencing Center for Infectious Disease"/>
            <person name="Wu L."/>
            <person name="Ma J."/>
        </authorList>
    </citation>
    <scope>NUCLEOTIDE SEQUENCE [LARGE SCALE GENOMIC DNA]</scope>
    <source>
        <strain evidence="4">KCTC 42586</strain>
    </source>
</reference>
<keyword evidence="1" id="KW-0723">Serine/threonine-protein kinase</keyword>
<name>A0ABW0CEQ1_STRCD</name>
<keyword evidence="1" id="KW-0418">Kinase</keyword>
<dbReference type="GO" id="GO:0005524">
    <property type="term" value="F:ATP binding"/>
    <property type="evidence" value="ECO:0007669"/>
    <property type="project" value="UniProtKB-KW"/>
</dbReference>
<dbReference type="Gene3D" id="3.30.565.10">
    <property type="entry name" value="Histidine kinase-like ATPase, C-terminal domain"/>
    <property type="match status" value="1"/>
</dbReference>
<dbReference type="SUPFAM" id="SSF55874">
    <property type="entry name" value="ATPase domain of HSP90 chaperone/DNA topoisomerase II/histidine kinase"/>
    <property type="match status" value="1"/>
</dbReference>
<dbReference type="Pfam" id="PF13581">
    <property type="entry name" value="HATPase_c_2"/>
    <property type="match status" value="1"/>
</dbReference>
<dbReference type="InterPro" id="IPR036890">
    <property type="entry name" value="HATPase_C_sf"/>
</dbReference>